<protein>
    <submittedName>
        <fullName evidence="3">Uncharacterized protein</fullName>
    </submittedName>
</protein>
<dbReference type="EMBL" id="MU032347">
    <property type="protein sequence ID" value="KAF3766405.1"/>
    <property type="molecule type" value="Genomic_DNA"/>
</dbReference>
<evidence type="ECO:0000313" key="3">
    <source>
        <dbReference type="EMBL" id="KAF3766405.1"/>
    </source>
</evidence>
<reference evidence="3" key="1">
    <citation type="journal article" date="2020" name="Phytopathology">
        <title>Genome sequence of the chestnut blight fungus Cryphonectria parasitica EP155: A fundamental resource for an archetypical invasive plant pathogen.</title>
        <authorList>
            <person name="Crouch J.A."/>
            <person name="Dawe A."/>
            <person name="Aerts A."/>
            <person name="Barry K."/>
            <person name="Churchill A.C.L."/>
            <person name="Grimwood J."/>
            <person name="Hillman B."/>
            <person name="Milgroom M.G."/>
            <person name="Pangilinan J."/>
            <person name="Smith M."/>
            <person name="Salamov A."/>
            <person name="Schmutz J."/>
            <person name="Yadav J."/>
            <person name="Grigoriev I.V."/>
            <person name="Nuss D."/>
        </authorList>
    </citation>
    <scope>NUCLEOTIDE SEQUENCE</scope>
    <source>
        <strain evidence="3">EP155</strain>
    </source>
</reference>
<dbReference type="OrthoDB" id="4741350at2759"/>
<accession>A0A9P4Y4N1</accession>
<feature type="compositionally biased region" description="Basic residues" evidence="2">
    <location>
        <begin position="16"/>
        <end position="26"/>
    </location>
</feature>
<dbReference type="AlphaFoldDB" id="A0A9P4Y4N1"/>
<comment type="caution">
    <text evidence="3">The sequence shown here is derived from an EMBL/GenBank/DDBJ whole genome shotgun (WGS) entry which is preliminary data.</text>
</comment>
<sequence>MARDYWVESSPSGRPRFVKTSHLRRSNTHDGSQSSRSRRVDFLDVTRAEYDSLRQANEDLLRENYTYKTNWQSCDAEVRRLRGVVPTLEAEVRTLDYENQQLRGRLEESEKYTGGGYHESRHREDEVRRLRYKNTKLRDENETLRARMGRFERDLRDGLSDRARRLSEDLGMWKRRYSKLDDDLERLYHKLDSVEKRNRRLESMNESLARQDRKLRQDVDYYQSILRRHGITR</sequence>
<feature type="coiled-coil region" evidence="1">
    <location>
        <begin position="127"/>
        <end position="218"/>
    </location>
</feature>
<name>A0A9P4Y4N1_CRYP1</name>
<gene>
    <name evidence="3" type="ORF">M406DRAFT_68751</name>
</gene>
<keyword evidence="4" id="KW-1185">Reference proteome</keyword>
<evidence type="ECO:0000313" key="4">
    <source>
        <dbReference type="Proteomes" id="UP000803844"/>
    </source>
</evidence>
<dbReference type="Proteomes" id="UP000803844">
    <property type="component" value="Unassembled WGS sequence"/>
</dbReference>
<evidence type="ECO:0000256" key="2">
    <source>
        <dbReference type="SAM" id="MobiDB-lite"/>
    </source>
</evidence>
<feature type="region of interest" description="Disordered" evidence="2">
    <location>
        <begin position="1"/>
        <end position="37"/>
    </location>
</feature>
<evidence type="ECO:0000256" key="1">
    <source>
        <dbReference type="SAM" id="Coils"/>
    </source>
</evidence>
<dbReference type="GeneID" id="63842324"/>
<dbReference type="RefSeq" id="XP_040777366.1">
    <property type="nucleotide sequence ID" value="XM_040925195.1"/>
</dbReference>
<organism evidence="3 4">
    <name type="scientific">Cryphonectria parasitica (strain ATCC 38755 / EP155)</name>
    <dbReference type="NCBI Taxonomy" id="660469"/>
    <lineage>
        <taxon>Eukaryota</taxon>
        <taxon>Fungi</taxon>
        <taxon>Dikarya</taxon>
        <taxon>Ascomycota</taxon>
        <taxon>Pezizomycotina</taxon>
        <taxon>Sordariomycetes</taxon>
        <taxon>Sordariomycetidae</taxon>
        <taxon>Diaporthales</taxon>
        <taxon>Cryphonectriaceae</taxon>
        <taxon>Cryphonectria-Endothia species complex</taxon>
        <taxon>Cryphonectria</taxon>
    </lineage>
</organism>
<keyword evidence="1" id="KW-0175">Coiled coil</keyword>
<proteinExistence type="predicted"/>